<evidence type="ECO:0000313" key="4">
    <source>
        <dbReference type="EMBL" id="KAK3252505.1"/>
    </source>
</evidence>
<protein>
    <recommendedName>
        <fullName evidence="3">RING-type domain-containing protein</fullName>
    </recommendedName>
</protein>
<evidence type="ECO:0000256" key="1">
    <source>
        <dbReference type="PROSITE-ProRule" id="PRU00175"/>
    </source>
</evidence>
<dbReference type="Gene3D" id="3.30.40.10">
    <property type="entry name" value="Zinc/RING finger domain, C3HC4 (zinc finger)"/>
    <property type="match status" value="1"/>
</dbReference>
<feature type="region of interest" description="Disordered" evidence="2">
    <location>
        <begin position="169"/>
        <end position="192"/>
    </location>
</feature>
<feature type="region of interest" description="Disordered" evidence="2">
    <location>
        <begin position="222"/>
        <end position="254"/>
    </location>
</feature>
<sequence>MLALKFSSAAAKSRKSCPASVPSQAQSRLARCPICSVQVHVVLIEAHVNAHLEQPQVPLCTDDVADSLSPPEGPNFSVPTSAEEWETVPPEVLNARDDTPVHEEWENVPPEVLNARDDTPVHEAWESVPPEVLNALDSAATREEWETVPPEGFGTTKRTDDWMTVPEVPRKRCRGDSPSSHEASPAEAVVNAAPSTSGCATLVLEAGRDEAPRQGLVQETLQEQEAADEPNNAIPEHGEAAESGETLGGGPPAIKVDQDGLCEHEGRRAFLLRVTSGDQSECGICKEPWGDGGRERFLIWPCQHTRQCGYCAQSIWRQPKKKRKCPWCKTKIEIRPRAFRPFM</sequence>
<organism evidence="4 5">
    <name type="scientific">Cymbomonas tetramitiformis</name>
    <dbReference type="NCBI Taxonomy" id="36881"/>
    <lineage>
        <taxon>Eukaryota</taxon>
        <taxon>Viridiplantae</taxon>
        <taxon>Chlorophyta</taxon>
        <taxon>Pyramimonadophyceae</taxon>
        <taxon>Pyramimonadales</taxon>
        <taxon>Pyramimonadaceae</taxon>
        <taxon>Cymbomonas</taxon>
    </lineage>
</organism>
<dbReference type="InterPro" id="IPR001841">
    <property type="entry name" value="Znf_RING"/>
</dbReference>
<feature type="region of interest" description="Disordered" evidence="2">
    <location>
        <begin position="140"/>
        <end position="159"/>
    </location>
</feature>
<feature type="domain" description="RING-type" evidence="3">
    <location>
        <begin position="282"/>
        <end position="329"/>
    </location>
</feature>
<dbReference type="Pfam" id="PF13920">
    <property type="entry name" value="zf-C3HC4_3"/>
    <property type="match status" value="1"/>
</dbReference>
<proteinExistence type="predicted"/>
<dbReference type="SUPFAM" id="SSF57850">
    <property type="entry name" value="RING/U-box"/>
    <property type="match status" value="1"/>
</dbReference>
<dbReference type="Proteomes" id="UP001190700">
    <property type="component" value="Unassembled WGS sequence"/>
</dbReference>
<name>A0AAE0F6T3_9CHLO</name>
<dbReference type="AlphaFoldDB" id="A0AAE0F6T3"/>
<comment type="caution">
    <text evidence="4">The sequence shown here is derived from an EMBL/GenBank/DDBJ whole genome shotgun (WGS) entry which is preliminary data.</text>
</comment>
<gene>
    <name evidence="4" type="ORF">CYMTET_38197</name>
</gene>
<keyword evidence="1" id="KW-0479">Metal-binding</keyword>
<feature type="compositionally biased region" description="Low complexity" evidence="2">
    <location>
        <begin position="177"/>
        <end position="188"/>
    </location>
</feature>
<keyword evidence="1" id="KW-0862">Zinc</keyword>
<dbReference type="InterPro" id="IPR013083">
    <property type="entry name" value="Znf_RING/FYVE/PHD"/>
</dbReference>
<dbReference type="EMBL" id="LGRX02025369">
    <property type="protein sequence ID" value="KAK3252505.1"/>
    <property type="molecule type" value="Genomic_DNA"/>
</dbReference>
<evidence type="ECO:0000259" key="3">
    <source>
        <dbReference type="PROSITE" id="PS50089"/>
    </source>
</evidence>
<reference evidence="4 5" key="1">
    <citation type="journal article" date="2015" name="Genome Biol. Evol.">
        <title>Comparative Genomics of a Bacterivorous Green Alga Reveals Evolutionary Causalities and Consequences of Phago-Mixotrophic Mode of Nutrition.</title>
        <authorList>
            <person name="Burns J.A."/>
            <person name="Paasch A."/>
            <person name="Narechania A."/>
            <person name="Kim E."/>
        </authorList>
    </citation>
    <scope>NUCLEOTIDE SEQUENCE [LARGE SCALE GENOMIC DNA]</scope>
    <source>
        <strain evidence="4 5">PLY_AMNH</strain>
    </source>
</reference>
<keyword evidence="1" id="KW-0863">Zinc-finger</keyword>
<dbReference type="GO" id="GO:0008270">
    <property type="term" value="F:zinc ion binding"/>
    <property type="evidence" value="ECO:0007669"/>
    <property type="project" value="UniProtKB-KW"/>
</dbReference>
<dbReference type="PROSITE" id="PS50089">
    <property type="entry name" value="ZF_RING_2"/>
    <property type="match status" value="1"/>
</dbReference>
<keyword evidence="5" id="KW-1185">Reference proteome</keyword>
<evidence type="ECO:0000313" key="5">
    <source>
        <dbReference type="Proteomes" id="UP001190700"/>
    </source>
</evidence>
<evidence type="ECO:0000256" key="2">
    <source>
        <dbReference type="SAM" id="MobiDB-lite"/>
    </source>
</evidence>
<accession>A0AAE0F6T3</accession>